<dbReference type="InterPro" id="IPR029063">
    <property type="entry name" value="SAM-dependent_MTases_sf"/>
</dbReference>
<protein>
    <recommendedName>
        <fullName evidence="4">DNA methylase N-4/N-6 domain-containing protein</fullName>
    </recommendedName>
</protein>
<comment type="caution">
    <text evidence="5">The sequence shown here is derived from an EMBL/GenBank/DDBJ whole genome shotgun (WGS) entry which is preliminary data.</text>
</comment>
<evidence type="ECO:0000256" key="2">
    <source>
        <dbReference type="ARBA" id="ARBA00022679"/>
    </source>
</evidence>
<dbReference type="EMBL" id="LAZR01001004">
    <property type="protein sequence ID" value="KKN52781.1"/>
    <property type="molecule type" value="Genomic_DNA"/>
</dbReference>
<reference evidence="5" key="1">
    <citation type="journal article" date="2015" name="Nature">
        <title>Complex archaea that bridge the gap between prokaryotes and eukaryotes.</title>
        <authorList>
            <person name="Spang A."/>
            <person name="Saw J.H."/>
            <person name="Jorgensen S.L."/>
            <person name="Zaremba-Niedzwiedzka K."/>
            <person name="Martijn J."/>
            <person name="Lind A.E."/>
            <person name="van Eijk R."/>
            <person name="Schleper C."/>
            <person name="Guy L."/>
            <person name="Ettema T.J."/>
        </authorList>
    </citation>
    <scope>NUCLEOTIDE SEQUENCE</scope>
</reference>
<dbReference type="GO" id="GO:0008170">
    <property type="term" value="F:N-methyltransferase activity"/>
    <property type="evidence" value="ECO:0007669"/>
    <property type="project" value="InterPro"/>
</dbReference>
<keyword evidence="1" id="KW-0489">Methyltransferase</keyword>
<dbReference type="GO" id="GO:0003677">
    <property type="term" value="F:DNA binding"/>
    <property type="evidence" value="ECO:0007669"/>
    <property type="project" value="InterPro"/>
</dbReference>
<evidence type="ECO:0000256" key="3">
    <source>
        <dbReference type="SAM" id="MobiDB-lite"/>
    </source>
</evidence>
<feature type="domain" description="DNA methylase N-4/N-6" evidence="4">
    <location>
        <begin position="472"/>
        <end position="541"/>
    </location>
</feature>
<dbReference type="PRINTS" id="PR00508">
    <property type="entry name" value="S21N4MTFRASE"/>
</dbReference>
<evidence type="ECO:0000256" key="1">
    <source>
        <dbReference type="ARBA" id="ARBA00022603"/>
    </source>
</evidence>
<evidence type="ECO:0000313" key="5">
    <source>
        <dbReference type="EMBL" id="KKN52781.1"/>
    </source>
</evidence>
<dbReference type="GO" id="GO:0032259">
    <property type="term" value="P:methylation"/>
    <property type="evidence" value="ECO:0007669"/>
    <property type="project" value="UniProtKB-KW"/>
</dbReference>
<feature type="region of interest" description="Disordered" evidence="3">
    <location>
        <begin position="415"/>
        <end position="473"/>
    </location>
</feature>
<dbReference type="CDD" id="cd02440">
    <property type="entry name" value="AdoMet_MTases"/>
    <property type="match status" value="1"/>
</dbReference>
<evidence type="ECO:0000259" key="4">
    <source>
        <dbReference type="Pfam" id="PF01555"/>
    </source>
</evidence>
<dbReference type="Gene3D" id="3.40.50.150">
    <property type="entry name" value="Vaccinia Virus protein VP39"/>
    <property type="match status" value="2"/>
</dbReference>
<dbReference type="InterPro" id="IPR001091">
    <property type="entry name" value="RM_Methyltransferase"/>
</dbReference>
<accession>A0A0F9TUL1</accession>
<organism evidence="5">
    <name type="scientific">marine sediment metagenome</name>
    <dbReference type="NCBI Taxonomy" id="412755"/>
    <lineage>
        <taxon>unclassified sequences</taxon>
        <taxon>metagenomes</taxon>
        <taxon>ecological metagenomes</taxon>
    </lineage>
</organism>
<name>A0A0F9TUL1_9ZZZZ</name>
<feature type="compositionally biased region" description="Basic and acidic residues" evidence="3">
    <location>
        <begin position="446"/>
        <end position="468"/>
    </location>
</feature>
<feature type="domain" description="DNA methylase N-4/N-6" evidence="4">
    <location>
        <begin position="23"/>
        <end position="250"/>
    </location>
</feature>
<dbReference type="Pfam" id="PF01555">
    <property type="entry name" value="N6_N4_Mtase"/>
    <property type="match status" value="2"/>
</dbReference>
<keyword evidence="2" id="KW-0808">Transferase</keyword>
<sequence length="554" mass="62800">MELNKIHQGDTLVVLKTMPDDYVDCVMTSIPYWGLRDYGVEGQLGLEKTLTEYIDKTLLITAQLKRVLKPTGVLYWNHGDCYGGNPASGTQSGIGQRGSIKRQPKNGIIPKCLSMQGYRLILRMIDEQGWTLRNTIIWNKPNHMPSSVRDRYANGYEPVFMLVKQQKYWFDLDAVRIPQLFSDDTNRPSGKVRSTGRIEGARFAGGQRILNSAGKNPGDVWTITTQPFPEAHFATFPEKLCEKPILSSCPQWICQKCGKARERISEYGLDIHHYQKDRPVKMTNWDTFPMARGTKTVNTIGWTDCKCKNLTCAVCNAIISDKEVKEYATQRLRKEKGIPKKLLEGTLQGQAHKEISFENLRDLWERFLRKEIPEVLQSEMRGSVANQARAAQCLPQGQAFPKLQGRDIQQERVQNNTNSGEKINGASVDNGKAHQTKITSMGRSSSQERQESRQQDTELRDSSEENPSRENALSFMQRVVQDKIRCSKCKSAIKLIPAGWNAGIVLDPFAGAGTTLVVAKKLHRNYIGIELNPEYIKLAEKRLYNTIVNQELFE</sequence>
<proteinExistence type="predicted"/>
<gene>
    <name evidence="5" type="ORF">LCGC14_0608990</name>
</gene>
<dbReference type="AlphaFoldDB" id="A0A0F9TUL1"/>
<dbReference type="InterPro" id="IPR002941">
    <property type="entry name" value="DNA_methylase_N4/N6"/>
</dbReference>
<dbReference type="SUPFAM" id="SSF53335">
    <property type="entry name" value="S-adenosyl-L-methionine-dependent methyltransferases"/>
    <property type="match status" value="2"/>
</dbReference>